<dbReference type="InterPro" id="IPR017689">
    <property type="entry name" value="BamD"/>
</dbReference>
<comment type="subcellular location">
    <subcellularLocation>
        <location evidence="6">Cell outer membrane</location>
        <topology evidence="6">Lipid-anchor</topology>
    </subcellularLocation>
</comment>
<dbReference type="GO" id="GO:0043165">
    <property type="term" value="P:Gram-negative-bacterium-type cell outer membrane assembly"/>
    <property type="evidence" value="ECO:0007669"/>
    <property type="project" value="UniProtKB-UniRule"/>
</dbReference>
<dbReference type="InterPro" id="IPR011990">
    <property type="entry name" value="TPR-like_helical_dom_sf"/>
</dbReference>
<dbReference type="Proteomes" id="UP000294887">
    <property type="component" value="Unassembled WGS sequence"/>
</dbReference>
<keyword evidence="4 6" id="KW-0998">Cell outer membrane</keyword>
<keyword evidence="7" id="KW-1133">Transmembrane helix</keyword>
<protein>
    <recommendedName>
        <fullName evidence="6">Outer membrane protein assembly factor BamD</fullName>
    </recommendedName>
</protein>
<dbReference type="GO" id="GO:1990063">
    <property type="term" value="C:Bam protein complex"/>
    <property type="evidence" value="ECO:0007669"/>
    <property type="project" value="TreeGrafter"/>
</dbReference>
<evidence type="ECO:0000256" key="3">
    <source>
        <dbReference type="ARBA" id="ARBA00023139"/>
    </source>
</evidence>
<evidence type="ECO:0000313" key="9">
    <source>
        <dbReference type="EMBL" id="TCJ87018.1"/>
    </source>
</evidence>
<dbReference type="SUPFAM" id="SSF48452">
    <property type="entry name" value="TPR-like"/>
    <property type="match status" value="1"/>
</dbReference>
<reference evidence="9 10" key="1">
    <citation type="submission" date="2019-03" db="EMBL/GenBank/DDBJ databases">
        <title>Genomic Encyclopedia of Type Strains, Phase IV (KMG-IV): sequencing the most valuable type-strain genomes for metagenomic binning, comparative biology and taxonomic classification.</title>
        <authorList>
            <person name="Goeker M."/>
        </authorList>
    </citation>
    <scope>NUCLEOTIDE SEQUENCE [LARGE SCALE GENOMIC DNA]</scope>
    <source>
        <strain evidence="9 10">DSM 24830</strain>
    </source>
</reference>
<feature type="domain" description="Outer membrane lipoprotein BamD-like" evidence="8">
    <location>
        <begin position="46"/>
        <end position="250"/>
    </location>
</feature>
<dbReference type="NCBIfam" id="TIGR03302">
    <property type="entry name" value="OM_YfiO"/>
    <property type="match status" value="1"/>
</dbReference>
<sequence length="267" mass="30724">MNIFKPSINHNQSKSIWVVAVMIILSVMLSSCSQKKKDISAEDSKATAQQLFKDARISMDEKNYEEAIKKYEALEAKYPLGRYAQQALLEQAYAYYKYDEPDTALDTIDRYMRVYPRSPRMDYALYLRGLVNYSRGGSIIDKVFPRNFSDLDGVRQKEAFQDFSTLITRHKNSPYAADAKKRMHYLKNTLGESEVNVAKYYMKRGAYLAAFNRADYTIKHHQGTPAVIEALQIKVCASRKLGKKGLAEDTMRIIKLNFPQKTKFSCL</sequence>
<organism evidence="9 10">
    <name type="scientific">Cocleimonas flava</name>
    <dbReference type="NCBI Taxonomy" id="634765"/>
    <lineage>
        <taxon>Bacteria</taxon>
        <taxon>Pseudomonadati</taxon>
        <taxon>Pseudomonadota</taxon>
        <taxon>Gammaproteobacteria</taxon>
        <taxon>Thiotrichales</taxon>
        <taxon>Thiotrichaceae</taxon>
        <taxon>Cocleimonas</taxon>
    </lineage>
</organism>
<name>A0A4R1F5G7_9GAMM</name>
<keyword evidence="2 6" id="KW-0472">Membrane</keyword>
<dbReference type="InterPro" id="IPR039565">
    <property type="entry name" value="BamD-like"/>
</dbReference>
<dbReference type="PANTHER" id="PTHR37423:SF1">
    <property type="entry name" value="OUTER MEMBRANE PROTEIN ASSEMBLY FACTOR BAMD"/>
    <property type="match status" value="1"/>
</dbReference>
<keyword evidence="5 6" id="KW-0449">Lipoprotein</keyword>
<evidence type="ECO:0000256" key="6">
    <source>
        <dbReference type="HAMAP-Rule" id="MF_00922"/>
    </source>
</evidence>
<keyword evidence="1 6" id="KW-0732">Signal</keyword>
<dbReference type="Gene3D" id="1.25.40.10">
    <property type="entry name" value="Tetratricopeptide repeat domain"/>
    <property type="match status" value="1"/>
</dbReference>
<gene>
    <name evidence="6" type="primary">bamD</name>
    <name evidence="9" type="ORF">EV695_1519</name>
</gene>
<proteinExistence type="inferred from homology"/>
<dbReference type="CDD" id="cd15830">
    <property type="entry name" value="BamD"/>
    <property type="match status" value="1"/>
</dbReference>
<dbReference type="RefSeq" id="WP_243651530.1">
    <property type="nucleotide sequence ID" value="NZ_BAAAFU010000004.1"/>
</dbReference>
<dbReference type="Pfam" id="PF13525">
    <property type="entry name" value="YfiO"/>
    <property type="match status" value="1"/>
</dbReference>
<keyword evidence="3 6" id="KW-0564">Palmitate</keyword>
<feature type="transmembrane region" description="Helical" evidence="7">
    <location>
        <begin position="15"/>
        <end position="32"/>
    </location>
</feature>
<comment type="subunit">
    <text evidence="6">Part of the Bam complex.</text>
</comment>
<keyword evidence="10" id="KW-1185">Reference proteome</keyword>
<evidence type="ECO:0000256" key="2">
    <source>
        <dbReference type="ARBA" id="ARBA00023136"/>
    </source>
</evidence>
<dbReference type="PROSITE" id="PS51257">
    <property type="entry name" value="PROKAR_LIPOPROTEIN"/>
    <property type="match status" value="1"/>
</dbReference>
<comment type="function">
    <text evidence="6">Part of the outer membrane protein assembly complex, which is involved in assembly and insertion of beta-barrel proteins into the outer membrane.</text>
</comment>
<dbReference type="PANTHER" id="PTHR37423">
    <property type="entry name" value="SOLUBLE LYTIC MUREIN TRANSGLYCOSYLASE-RELATED"/>
    <property type="match status" value="1"/>
</dbReference>
<evidence type="ECO:0000256" key="5">
    <source>
        <dbReference type="ARBA" id="ARBA00023288"/>
    </source>
</evidence>
<evidence type="ECO:0000256" key="1">
    <source>
        <dbReference type="ARBA" id="ARBA00022729"/>
    </source>
</evidence>
<dbReference type="EMBL" id="SMFQ01000003">
    <property type="protein sequence ID" value="TCJ87018.1"/>
    <property type="molecule type" value="Genomic_DNA"/>
</dbReference>
<comment type="caution">
    <text evidence="9">The sequence shown here is derived from an EMBL/GenBank/DDBJ whole genome shotgun (WGS) entry which is preliminary data.</text>
</comment>
<dbReference type="HAMAP" id="MF_00922">
    <property type="entry name" value="OM_assembly_BamD"/>
    <property type="match status" value="1"/>
</dbReference>
<dbReference type="GO" id="GO:0051205">
    <property type="term" value="P:protein insertion into membrane"/>
    <property type="evidence" value="ECO:0007669"/>
    <property type="project" value="UniProtKB-UniRule"/>
</dbReference>
<evidence type="ECO:0000256" key="7">
    <source>
        <dbReference type="SAM" id="Phobius"/>
    </source>
</evidence>
<evidence type="ECO:0000313" key="10">
    <source>
        <dbReference type="Proteomes" id="UP000294887"/>
    </source>
</evidence>
<dbReference type="AlphaFoldDB" id="A0A4R1F5G7"/>
<keyword evidence="7" id="KW-0812">Transmembrane</keyword>
<accession>A0A4R1F5G7</accession>
<evidence type="ECO:0000259" key="8">
    <source>
        <dbReference type="Pfam" id="PF13525"/>
    </source>
</evidence>
<evidence type="ECO:0000256" key="4">
    <source>
        <dbReference type="ARBA" id="ARBA00023237"/>
    </source>
</evidence>
<comment type="similarity">
    <text evidence="6">Belongs to the BamD family.</text>
</comment>